<dbReference type="InterPro" id="IPR007197">
    <property type="entry name" value="rSAM"/>
</dbReference>
<name>A0AAE3AZB3_9FIRM</name>
<evidence type="ECO:0000259" key="10">
    <source>
        <dbReference type="PROSITE" id="PS51918"/>
    </source>
</evidence>
<keyword evidence="12" id="KW-1185">Reference proteome</keyword>
<dbReference type="InterPro" id="IPR010723">
    <property type="entry name" value="HemN_C"/>
</dbReference>
<evidence type="ECO:0000256" key="2">
    <source>
        <dbReference type="ARBA" id="ARBA00017228"/>
    </source>
</evidence>
<dbReference type="PROSITE" id="PS51918">
    <property type="entry name" value="RADICAL_SAM"/>
    <property type="match status" value="1"/>
</dbReference>
<dbReference type="SFLD" id="SFLDF00562">
    <property type="entry name" value="HemN-like__clustered_with_heat"/>
    <property type="match status" value="1"/>
</dbReference>
<dbReference type="Pfam" id="PF06969">
    <property type="entry name" value="HemN_C"/>
    <property type="match status" value="1"/>
</dbReference>
<accession>A0AAE3AZB3</accession>
<evidence type="ECO:0000256" key="5">
    <source>
        <dbReference type="ARBA" id="ARBA00022723"/>
    </source>
</evidence>
<dbReference type="CDD" id="cd01335">
    <property type="entry name" value="Radical_SAM"/>
    <property type="match status" value="1"/>
</dbReference>
<sequence length="404" mass="46583">MTPKKDLELYLHIPFCRQKCHYCDFLSAPLAADSSTADGYVPEAYVDALLSQIVQESQFYQERRVTTIFWGGGTPSLLRVMDMERLMDAIRAHFCVADDAEITLESNPGTLDFEKLAGYRRAGINRLSMGLQSACDKELAMLGRIHNFDTFVQNYKQARRAGFENINVDLMSALPGQTVESWEQTLVKTAELAPEHLSAYSLIIEEGTPFWNWYGEDANQTLRPKEMLPLPSEEDERRMYARTREILEQYGYHRYEISNYAKDGYACRHNIGYWNRTDYLGIGLGASSLIDPMRWKMTSDLSDYLECGKNQGDFANLREEVQTLRVSERMEEFMFLGLRLTKGIELQTFEHQFGKSFWDVYQDAADKLFSEQLLCLDESKKNLRLTDYGVDVSNYALAEFLLDH</sequence>
<dbReference type="Gene3D" id="3.20.20.70">
    <property type="entry name" value="Aldolase class I"/>
    <property type="match status" value="1"/>
</dbReference>
<dbReference type="SFLD" id="SFLDG01065">
    <property type="entry name" value="anaerobic_coproporphyrinogen-I"/>
    <property type="match status" value="1"/>
</dbReference>
<gene>
    <name evidence="11" type="primary">hemW</name>
    <name evidence="11" type="ORF">LKD45_12285</name>
</gene>
<dbReference type="GO" id="GO:0046872">
    <property type="term" value="F:metal ion binding"/>
    <property type="evidence" value="ECO:0007669"/>
    <property type="project" value="UniProtKB-UniRule"/>
</dbReference>
<comment type="similarity">
    <text evidence="1">Belongs to the anaerobic coproporphyrinogen-III oxidase family. HemW subfamily.</text>
</comment>
<dbReference type="GO" id="GO:0051539">
    <property type="term" value="F:4 iron, 4 sulfur cluster binding"/>
    <property type="evidence" value="ECO:0007669"/>
    <property type="project" value="UniProtKB-UniRule"/>
</dbReference>
<evidence type="ECO:0000256" key="7">
    <source>
        <dbReference type="ARBA" id="ARBA00023014"/>
    </source>
</evidence>
<dbReference type="GO" id="GO:0006779">
    <property type="term" value="P:porphyrin-containing compound biosynthetic process"/>
    <property type="evidence" value="ECO:0007669"/>
    <property type="project" value="InterPro"/>
</dbReference>
<comment type="subcellular location">
    <subcellularLocation>
        <location evidence="9">Cytoplasm</location>
    </subcellularLocation>
</comment>
<protein>
    <recommendedName>
        <fullName evidence="2 9">Heme chaperone HemW</fullName>
    </recommendedName>
</protein>
<organism evidence="11 12">
    <name type="scientific">Gallintestinimicrobium propionicum</name>
    <dbReference type="NCBI Taxonomy" id="2981770"/>
    <lineage>
        <taxon>Bacteria</taxon>
        <taxon>Bacillati</taxon>
        <taxon>Bacillota</taxon>
        <taxon>Clostridia</taxon>
        <taxon>Lachnospirales</taxon>
        <taxon>Lachnospiraceae</taxon>
        <taxon>Gallintestinimicrobium</taxon>
    </lineage>
</organism>
<evidence type="ECO:0000256" key="8">
    <source>
        <dbReference type="ARBA" id="ARBA00023186"/>
    </source>
</evidence>
<dbReference type="SFLD" id="SFLDF00288">
    <property type="entry name" value="HemN-like__clustered_with_nucl"/>
    <property type="match status" value="1"/>
</dbReference>
<dbReference type="SUPFAM" id="SSF102114">
    <property type="entry name" value="Radical SAM enzymes"/>
    <property type="match status" value="1"/>
</dbReference>
<dbReference type="InterPro" id="IPR004559">
    <property type="entry name" value="HemW-like"/>
</dbReference>
<evidence type="ECO:0000313" key="11">
    <source>
        <dbReference type="EMBL" id="MCC2168455.1"/>
    </source>
</evidence>
<dbReference type="PANTHER" id="PTHR13932:SF5">
    <property type="entry name" value="RADICAL S-ADENOSYL METHIONINE DOMAIN-CONTAINING PROTEIN 1, MITOCHONDRIAL"/>
    <property type="match status" value="1"/>
</dbReference>
<dbReference type="SMART" id="SM00729">
    <property type="entry name" value="Elp3"/>
    <property type="match status" value="1"/>
</dbReference>
<evidence type="ECO:0000256" key="3">
    <source>
        <dbReference type="ARBA" id="ARBA00022617"/>
    </source>
</evidence>
<dbReference type="RefSeq" id="WP_308728701.1">
    <property type="nucleotide sequence ID" value="NZ_JAJEQF010000036.1"/>
</dbReference>
<dbReference type="SFLD" id="SFLDS00029">
    <property type="entry name" value="Radical_SAM"/>
    <property type="match status" value="1"/>
</dbReference>
<dbReference type="InterPro" id="IPR013785">
    <property type="entry name" value="Aldolase_TIM"/>
</dbReference>
<dbReference type="EMBL" id="JAJEQF010000036">
    <property type="protein sequence ID" value="MCC2168455.1"/>
    <property type="molecule type" value="Genomic_DNA"/>
</dbReference>
<dbReference type="NCBIfam" id="TIGR00539">
    <property type="entry name" value="hemN_rel"/>
    <property type="match status" value="1"/>
</dbReference>
<dbReference type="Pfam" id="PF04055">
    <property type="entry name" value="Radical_SAM"/>
    <property type="match status" value="1"/>
</dbReference>
<dbReference type="PANTHER" id="PTHR13932">
    <property type="entry name" value="COPROPORPHYRINIGEN III OXIDASE"/>
    <property type="match status" value="1"/>
</dbReference>
<keyword evidence="4 9" id="KW-0949">S-adenosyl-L-methionine</keyword>
<dbReference type="InterPro" id="IPR006638">
    <property type="entry name" value="Elp3/MiaA/NifB-like_rSAM"/>
</dbReference>
<keyword evidence="9" id="KW-0963">Cytoplasm</keyword>
<keyword evidence="5 9" id="KW-0479">Metal-binding</keyword>
<evidence type="ECO:0000256" key="6">
    <source>
        <dbReference type="ARBA" id="ARBA00023004"/>
    </source>
</evidence>
<dbReference type="GO" id="GO:0004109">
    <property type="term" value="F:coproporphyrinogen oxidase activity"/>
    <property type="evidence" value="ECO:0007669"/>
    <property type="project" value="InterPro"/>
</dbReference>
<dbReference type="Proteomes" id="UP001199355">
    <property type="component" value="Unassembled WGS sequence"/>
</dbReference>
<proteinExistence type="inferred from homology"/>
<comment type="function">
    <text evidence="9">Probably acts as a heme chaperone, transferring heme to an unknown acceptor. Binds one molecule of heme per monomer, possibly covalently. Binds 1 [4Fe-4S] cluster. The cluster is coordinated with 3 cysteines and an exchangeable S-adenosyl-L-methionine.</text>
</comment>
<dbReference type="InterPro" id="IPR034505">
    <property type="entry name" value="Coproporphyrinogen-III_oxidase"/>
</dbReference>
<feature type="domain" description="Radical SAM core" evidence="10">
    <location>
        <begin position="1"/>
        <end position="253"/>
    </location>
</feature>
<keyword evidence="8 9" id="KW-0143">Chaperone</keyword>
<evidence type="ECO:0000313" key="12">
    <source>
        <dbReference type="Proteomes" id="UP001199355"/>
    </source>
</evidence>
<dbReference type="InterPro" id="IPR058240">
    <property type="entry name" value="rSAM_sf"/>
</dbReference>
<comment type="caution">
    <text evidence="11">The sequence shown here is derived from an EMBL/GenBank/DDBJ whole genome shotgun (WGS) entry which is preliminary data.</text>
</comment>
<dbReference type="GO" id="GO:0005737">
    <property type="term" value="C:cytoplasm"/>
    <property type="evidence" value="ECO:0007669"/>
    <property type="project" value="UniProtKB-SubCell"/>
</dbReference>
<evidence type="ECO:0000256" key="9">
    <source>
        <dbReference type="RuleBase" id="RU364116"/>
    </source>
</evidence>
<keyword evidence="3 9" id="KW-0349">Heme</keyword>
<evidence type="ECO:0000256" key="1">
    <source>
        <dbReference type="ARBA" id="ARBA00006100"/>
    </source>
</evidence>
<evidence type="ECO:0000256" key="4">
    <source>
        <dbReference type="ARBA" id="ARBA00022691"/>
    </source>
</evidence>
<reference evidence="11 12" key="1">
    <citation type="submission" date="2021-10" db="EMBL/GenBank/DDBJ databases">
        <title>Anaerobic single-cell dispensing facilitates the cultivation of human gut bacteria.</title>
        <authorList>
            <person name="Afrizal A."/>
        </authorList>
    </citation>
    <scope>NUCLEOTIDE SEQUENCE [LARGE SCALE GENOMIC DNA]</scope>
    <source>
        <strain evidence="11 12">CLA-AA-H244</strain>
    </source>
</reference>
<keyword evidence="7 9" id="KW-0411">Iron-sulfur</keyword>
<dbReference type="AlphaFoldDB" id="A0AAE3AZB3"/>
<keyword evidence="9" id="KW-0004">4Fe-4S</keyword>
<keyword evidence="6 9" id="KW-0408">Iron</keyword>